<evidence type="ECO:0000256" key="2">
    <source>
        <dbReference type="ARBA" id="ARBA00022692"/>
    </source>
</evidence>
<keyword evidence="2 8" id="KW-0812">Transmembrane</keyword>
<feature type="compositionally biased region" description="Acidic residues" evidence="7">
    <location>
        <begin position="310"/>
        <end position="330"/>
    </location>
</feature>
<evidence type="ECO:0000313" key="10">
    <source>
        <dbReference type="Proteomes" id="UP001165060"/>
    </source>
</evidence>
<evidence type="ECO:0000313" key="9">
    <source>
        <dbReference type="EMBL" id="GMI26515.1"/>
    </source>
</evidence>
<dbReference type="Proteomes" id="UP001165060">
    <property type="component" value="Unassembled WGS sequence"/>
</dbReference>
<keyword evidence="1" id="KW-0808">Transferase</keyword>
<evidence type="ECO:0000256" key="4">
    <source>
        <dbReference type="ARBA" id="ARBA00023098"/>
    </source>
</evidence>
<evidence type="ECO:0000256" key="8">
    <source>
        <dbReference type="SAM" id="Phobius"/>
    </source>
</evidence>
<proteinExistence type="predicted"/>
<dbReference type="SUPFAM" id="SSF69593">
    <property type="entry name" value="Glycerol-3-phosphate (1)-acyltransferase"/>
    <property type="match status" value="1"/>
</dbReference>
<evidence type="ECO:0000256" key="1">
    <source>
        <dbReference type="ARBA" id="ARBA00022679"/>
    </source>
</evidence>
<gene>
    <name evidence="9" type="ORF">TeGR_g2899</name>
</gene>
<keyword evidence="3 8" id="KW-1133">Transmembrane helix</keyword>
<evidence type="ECO:0000256" key="6">
    <source>
        <dbReference type="ARBA" id="ARBA00023315"/>
    </source>
</evidence>
<feature type="transmembrane region" description="Helical" evidence="8">
    <location>
        <begin position="67"/>
        <end position="86"/>
    </location>
</feature>
<comment type="caution">
    <text evidence="9">The sequence shown here is derived from an EMBL/GenBank/DDBJ whole genome shotgun (WGS) entry which is preliminary data.</text>
</comment>
<dbReference type="PANTHER" id="PTHR23063:SF52">
    <property type="entry name" value="LYSOPHOSPHATIDYLCHOLINE ACYLTRANSFERASE"/>
    <property type="match status" value="1"/>
</dbReference>
<keyword evidence="5 8" id="KW-0472">Membrane</keyword>
<evidence type="ECO:0000256" key="5">
    <source>
        <dbReference type="ARBA" id="ARBA00023136"/>
    </source>
</evidence>
<dbReference type="EMBL" id="BRYB01001471">
    <property type="protein sequence ID" value="GMI26515.1"/>
    <property type="molecule type" value="Genomic_DNA"/>
</dbReference>
<feature type="transmembrane region" description="Helical" evidence="8">
    <location>
        <begin position="42"/>
        <end position="61"/>
    </location>
</feature>
<keyword evidence="10" id="KW-1185">Reference proteome</keyword>
<evidence type="ECO:0000256" key="3">
    <source>
        <dbReference type="ARBA" id="ARBA00022989"/>
    </source>
</evidence>
<evidence type="ECO:0008006" key="11">
    <source>
        <dbReference type="Google" id="ProtNLM"/>
    </source>
</evidence>
<feature type="region of interest" description="Disordered" evidence="7">
    <location>
        <begin position="274"/>
        <end position="349"/>
    </location>
</feature>
<protein>
    <recommendedName>
        <fullName evidence="11">Phospholipid/glycerol acyltransferase domain-containing protein</fullName>
    </recommendedName>
</protein>
<sequence>MSNIQPSQSTLAKMHQDVAANTALDPEELEARKGVFQRRSPTGVMGALAFIKMVVLGTVLIPTRGLMLVLFNIVALPLLSLSMSAANGRNKGCAVMLRTFMLWLWCRTNMWIFGKRVPTTTELIATKLNTAECGAAELDEIIGLCMFPEGTTTNGTSLIHFRHGAFVPGLPIIPVISEVPFCFFDPCCSSYPMLPHIVQTMTQPFTILRIKYLPVYRPSTEEQTDPDLFSLNVKKMMVQKGNLNDSEFTYSDKLLYEQAVGYESAEVKKRKQIEARKASGRTRTRKPTQVSKKVSVHPGDNDVEGGGAGGEEEEMEVVDIEDEDFHEEEDEKGHSVGHLSRTVGIMVSS</sequence>
<keyword evidence="6" id="KW-0012">Acyltransferase</keyword>
<evidence type="ECO:0000256" key="7">
    <source>
        <dbReference type="SAM" id="MobiDB-lite"/>
    </source>
</evidence>
<organism evidence="9 10">
    <name type="scientific">Tetraparma gracilis</name>
    <dbReference type="NCBI Taxonomy" id="2962635"/>
    <lineage>
        <taxon>Eukaryota</taxon>
        <taxon>Sar</taxon>
        <taxon>Stramenopiles</taxon>
        <taxon>Ochrophyta</taxon>
        <taxon>Bolidophyceae</taxon>
        <taxon>Parmales</taxon>
        <taxon>Triparmaceae</taxon>
        <taxon>Tetraparma</taxon>
    </lineage>
</organism>
<keyword evidence="4" id="KW-0443">Lipid metabolism</keyword>
<accession>A0ABQ6MHT4</accession>
<name>A0ABQ6MHT4_9STRA</name>
<dbReference type="PANTHER" id="PTHR23063">
    <property type="entry name" value="PHOSPHOLIPID ACYLTRANSFERASE"/>
    <property type="match status" value="1"/>
</dbReference>
<reference evidence="9 10" key="1">
    <citation type="journal article" date="2023" name="Commun. Biol.">
        <title>Genome analysis of Parmales, the sister group of diatoms, reveals the evolutionary specialization of diatoms from phago-mixotrophs to photoautotrophs.</title>
        <authorList>
            <person name="Ban H."/>
            <person name="Sato S."/>
            <person name="Yoshikawa S."/>
            <person name="Yamada K."/>
            <person name="Nakamura Y."/>
            <person name="Ichinomiya M."/>
            <person name="Sato N."/>
            <person name="Blanc-Mathieu R."/>
            <person name="Endo H."/>
            <person name="Kuwata A."/>
            <person name="Ogata H."/>
        </authorList>
    </citation>
    <scope>NUCLEOTIDE SEQUENCE [LARGE SCALE GENOMIC DNA]</scope>
</reference>